<dbReference type="AlphaFoldDB" id="A0A812UGD4"/>
<sequence length="274" mass="30044">MELAPLAPLLVDNLESQGGDREDREGPGRPSVLAEAIITATSMPERLAAVHQLLEGLLHQPQPHEPRLCKDLCLAKLVTPLLDLTVETERLPHLPVKLLWCLAAREDSPGALDDAIPTILGILRGTEDTLLAGSSLQLLAELAHLKSKALSSQLCNPKTGVAQLLLRSLWRWGLQAPHLEITISLLNLLEFAVHVPCHRNMLRAEVALAADYSLTLSEALSQVALGAETRQAQSTDERFGWTWVHAQSRQLAREWTGILQVAELSRPGEEKTRA</sequence>
<organism evidence="1 2">
    <name type="scientific">Symbiodinium natans</name>
    <dbReference type="NCBI Taxonomy" id="878477"/>
    <lineage>
        <taxon>Eukaryota</taxon>
        <taxon>Sar</taxon>
        <taxon>Alveolata</taxon>
        <taxon>Dinophyceae</taxon>
        <taxon>Suessiales</taxon>
        <taxon>Symbiodiniaceae</taxon>
        <taxon>Symbiodinium</taxon>
    </lineage>
</organism>
<comment type="caution">
    <text evidence="1">The sequence shown here is derived from an EMBL/GenBank/DDBJ whole genome shotgun (WGS) entry which is preliminary data.</text>
</comment>
<dbReference type="OrthoDB" id="427381at2759"/>
<evidence type="ECO:0000313" key="1">
    <source>
        <dbReference type="EMBL" id="CAE7567881.1"/>
    </source>
</evidence>
<gene>
    <name evidence="1" type="primary">dnajc21</name>
    <name evidence="1" type="ORF">SNAT2548_LOCUS32232</name>
</gene>
<protein>
    <submittedName>
        <fullName evidence="1">Dnajc21 protein</fullName>
    </submittedName>
</protein>
<reference evidence="1" key="1">
    <citation type="submission" date="2021-02" db="EMBL/GenBank/DDBJ databases">
        <authorList>
            <person name="Dougan E. K."/>
            <person name="Rhodes N."/>
            <person name="Thang M."/>
            <person name="Chan C."/>
        </authorList>
    </citation>
    <scope>NUCLEOTIDE SEQUENCE</scope>
</reference>
<accession>A0A812UGD4</accession>
<evidence type="ECO:0000313" key="2">
    <source>
        <dbReference type="Proteomes" id="UP000604046"/>
    </source>
</evidence>
<proteinExistence type="predicted"/>
<dbReference type="EMBL" id="CAJNDS010002701">
    <property type="protein sequence ID" value="CAE7567881.1"/>
    <property type="molecule type" value="Genomic_DNA"/>
</dbReference>
<name>A0A812UGD4_9DINO</name>
<keyword evidence="2" id="KW-1185">Reference proteome</keyword>
<dbReference type="Proteomes" id="UP000604046">
    <property type="component" value="Unassembled WGS sequence"/>
</dbReference>